<name>A0A5B7JZA1_PORTR</name>
<gene>
    <name evidence="2" type="ORF">E2C01_093860</name>
</gene>
<proteinExistence type="predicted"/>
<dbReference type="Proteomes" id="UP000324222">
    <property type="component" value="Unassembled WGS sequence"/>
</dbReference>
<evidence type="ECO:0000313" key="2">
    <source>
        <dbReference type="EMBL" id="MPC98487.1"/>
    </source>
</evidence>
<keyword evidence="3" id="KW-1185">Reference proteome</keyword>
<evidence type="ECO:0000256" key="1">
    <source>
        <dbReference type="SAM" id="MobiDB-lite"/>
    </source>
</evidence>
<evidence type="ECO:0000313" key="3">
    <source>
        <dbReference type="Proteomes" id="UP000324222"/>
    </source>
</evidence>
<protein>
    <submittedName>
        <fullName evidence="2">Uncharacterized protein</fullName>
    </submittedName>
</protein>
<dbReference type="AlphaFoldDB" id="A0A5B7JZA1"/>
<organism evidence="2 3">
    <name type="scientific">Portunus trituberculatus</name>
    <name type="common">Swimming crab</name>
    <name type="synonym">Neptunus trituberculatus</name>
    <dbReference type="NCBI Taxonomy" id="210409"/>
    <lineage>
        <taxon>Eukaryota</taxon>
        <taxon>Metazoa</taxon>
        <taxon>Ecdysozoa</taxon>
        <taxon>Arthropoda</taxon>
        <taxon>Crustacea</taxon>
        <taxon>Multicrustacea</taxon>
        <taxon>Malacostraca</taxon>
        <taxon>Eumalacostraca</taxon>
        <taxon>Eucarida</taxon>
        <taxon>Decapoda</taxon>
        <taxon>Pleocyemata</taxon>
        <taxon>Brachyura</taxon>
        <taxon>Eubrachyura</taxon>
        <taxon>Portunoidea</taxon>
        <taxon>Portunidae</taxon>
        <taxon>Portuninae</taxon>
        <taxon>Portunus</taxon>
    </lineage>
</organism>
<comment type="caution">
    <text evidence="2">The sequence shown here is derived from an EMBL/GenBank/DDBJ whole genome shotgun (WGS) entry which is preliminary data.</text>
</comment>
<feature type="region of interest" description="Disordered" evidence="1">
    <location>
        <begin position="150"/>
        <end position="169"/>
    </location>
</feature>
<reference evidence="2 3" key="1">
    <citation type="submission" date="2019-05" db="EMBL/GenBank/DDBJ databases">
        <title>Another draft genome of Portunus trituberculatus and its Hox gene families provides insights of decapod evolution.</title>
        <authorList>
            <person name="Jeong J.-H."/>
            <person name="Song I."/>
            <person name="Kim S."/>
            <person name="Choi T."/>
            <person name="Kim D."/>
            <person name="Ryu S."/>
            <person name="Kim W."/>
        </authorList>
    </citation>
    <scope>NUCLEOTIDE SEQUENCE [LARGE SCALE GENOMIC DNA]</scope>
    <source>
        <tissue evidence="2">Muscle</tissue>
    </source>
</reference>
<feature type="compositionally biased region" description="Low complexity" evidence="1">
    <location>
        <begin position="157"/>
        <end position="169"/>
    </location>
</feature>
<dbReference type="EMBL" id="VSRR010114272">
    <property type="protein sequence ID" value="MPC98487.1"/>
    <property type="molecule type" value="Genomic_DNA"/>
</dbReference>
<sequence>MMSRPGSCTSKLCGPARISLTYSDTRRLSGHSPHKWSLVCTVSSPTCRRQTARYDGGRPSALLAWSEEMVRHKLSSLLPQLAAAPQALSLEEFSALVDRMHEAHVVSPPQQTPAPACLRTLGSVSITGVSGRRHTAADRYVLGPAREMGRAGAANTVARPRLSSSSLPRPVAPPSYLGLVSASCTVCPGPNGTCTASAAGPAVFHGRP</sequence>
<accession>A0A5B7JZA1</accession>
<dbReference type="OrthoDB" id="6932368at2759"/>